<dbReference type="PANTHER" id="PTHR23409">
    <property type="entry name" value="RIBONUCLEOSIDE-DIPHOSPHATE REDUCTASE SMALL CHAIN"/>
    <property type="match status" value="1"/>
</dbReference>
<dbReference type="EMBL" id="CAJNOC010003742">
    <property type="protein sequence ID" value="CAF0995951.1"/>
    <property type="molecule type" value="Genomic_DNA"/>
</dbReference>
<proteinExistence type="predicted"/>
<sequence length="441" mass="49724">MKLFTDSNECAKSELDLFMTPSTNTSIVSGGWFEINPTSSLSVGTPIEFRYEGSTNHYLQLSRTSLYLQVSLYKDKVMVTGDDATAPVNNFLHSLFSQVELSFNGQNFENSNNVYPYKAYITDLLNYGQDSKNSYLQSSLFYRDDAGKFDAIGSKGDANFVPNSGFLKRNKILNNGNGKIELIGRLHCDIFNTDRYLINNVSMNLKLIPTRPEFCLMGDKTKNYYISVDQATLLVRKAQINPSVMLGHALALEKTTAKYPIKRVVVKQHTIGKGVSNKVITNISSTSLPSRVVVGFVKNSAYDGVLDQNPFNFGHFNLTKLNLMVDGQSSPYYKPLEFNFAKNQYIRGYYSLFENIDKPVFATGNDISREEYPNGYSLFAFDLTPDLCSGEQFNIIRTGNLDVGLTFADSLDDSIVVIFYLEYDNLVEINNKYEVSYDYKI</sequence>
<protein>
    <submittedName>
        <fullName evidence="1">Uncharacterized protein</fullName>
    </submittedName>
</protein>
<gene>
    <name evidence="1" type="ORF">OXX778_LOCUS16156</name>
</gene>
<dbReference type="InterPro" id="IPR000358">
    <property type="entry name" value="RNR_small_fam"/>
</dbReference>
<evidence type="ECO:0000313" key="2">
    <source>
        <dbReference type="Proteomes" id="UP000663879"/>
    </source>
</evidence>
<accession>A0A814GGD1</accession>
<organism evidence="1 2">
    <name type="scientific">Brachionus calyciflorus</name>
    <dbReference type="NCBI Taxonomy" id="104777"/>
    <lineage>
        <taxon>Eukaryota</taxon>
        <taxon>Metazoa</taxon>
        <taxon>Spiralia</taxon>
        <taxon>Gnathifera</taxon>
        <taxon>Rotifera</taxon>
        <taxon>Eurotatoria</taxon>
        <taxon>Monogononta</taxon>
        <taxon>Pseudotrocha</taxon>
        <taxon>Ploima</taxon>
        <taxon>Brachionidae</taxon>
        <taxon>Brachionus</taxon>
    </lineage>
</organism>
<dbReference type="Proteomes" id="UP000663879">
    <property type="component" value="Unassembled WGS sequence"/>
</dbReference>
<dbReference type="GO" id="GO:0005829">
    <property type="term" value="C:cytosol"/>
    <property type="evidence" value="ECO:0007669"/>
    <property type="project" value="TreeGrafter"/>
</dbReference>
<keyword evidence="2" id="KW-1185">Reference proteome</keyword>
<dbReference type="AlphaFoldDB" id="A0A814GGD1"/>
<comment type="caution">
    <text evidence="1">The sequence shown here is derived from an EMBL/GenBank/DDBJ whole genome shotgun (WGS) entry which is preliminary data.</text>
</comment>
<dbReference type="GO" id="GO:0009263">
    <property type="term" value="P:deoxyribonucleotide biosynthetic process"/>
    <property type="evidence" value="ECO:0007669"/>
    <property type="project" value="InterPro"/>
</dbReference>
<evidence type="ECO:0000313" key="1">
    <source>
        <dbReference type="EMBL" id="CAF0995951.1"/>
    </source>
</evidence>
<dbReference type="PANTHER" id="PTHR23409:SF21">
    <property type="entry name" value="CAPSID PROTEIN"/>
    <property type="match status" value="1"/>
</dbReference>
<name>A0A814GGD1_9BILA</name>
<reference evidence="1" key="1">
    <citation type="submission" date="2021-02" db="EMBL/GenBank/DDBJ databases">
        <authorList>
            <person name="Nowell W R."/>
        </authorList>
    </citation>
    <scope>NUCLEOTIDE SEQUENCE</scope>
    <source>
        <strain evidence="1">Ploen Becks lab</strain>
    </source>
</reference>
<dbReference type="GO" id="GO:0004748">
    <property type="term" value="F:ribonucleoside-diphosphate reductase activity, thioredoxin disulfide as acceptor"/>
    <property type="evidence" value="ECO:0007669"/>
    <property type="project" value="TreeGrafter"/>
</dbReference>
<dbReference type="OrthoDB" id="6271650at2759"/>